<feature type="region of interest" description="Disordered" evidence="1">
    <location>
        <begin position="202"/>
        <end position="221"/>
    </location>
</feature>
<sequence length="398" mass="44283">MNAEERWNEAAAYAVVAALVPQRIPGFHIGRDGLRNEDIGNGCWGMSWIEGGRAVFYGYDADHNELAQHVPPVDLLAGAPDWLPWEWLDEVLRTLLLVSCVEWWDGTAWSRAPFPEGVSSGEGDWFGGSAVEQCYLDLADPDHEEEAAEAFDALREAALRRAVDRSVVEPLADALDREVQQDEEWEPDIAGALATAERLGVAPGSTRPELPAGRGEPADRRVVSACPPQDLVSHVMRGAAELDRPAPVPGPALDRVAEWLRDHRAGAGITVAHLGGLEWRPAGFFGPRSEFLDADGKWVDPELSDALSAWREEEAHPERGRWLYARIRPTGAGVEVDRAYDHLPAWWGSSLVLHSQWGVLRAELRSRDPRWRPDWTSLLEEDLRRTGVPRHLCWRPTA</sequence>
<evidence type="ECO:0000256" key="1">
    <source>
        <dbReference type="SAM" id="MobiDB-lite"/>
    </source>
</evidence>
<name>A0ABY4L3A7_THEAE</name>
<gene>
    <name evidence="2" type="ORF">FOF52_15250</name>
</gene>
<organism evidence="2 3">
    <name type="scientific">Thermobifida alba</name>
    <name type="common">Thermomonospora alba</name>
    <dbReference type="NCBI Taxonomy" id="53522"/>
    <lineage>
        <taxon>Bacteria</taxon>
        <taxon>Bacillati</taxon>
        <taxon>Actinomycetota</taxon>
        <taxon>Actinomycetes</taxon>
        <taxon>Streptosporangiales</taxon>
        <taxon>Nocardiopsidaceae</taxon>
        <taxon>Thermobifida</taxon>
    </lineage>
</organism>
<evidence type="ECO:0000313" key="2">
    <source>
        <dbReference type="EMBL" id="UPT22152.1"/>
    </source>
</evidence>
<accession>A0ABY4L3A7</accession>
<evidence type="ECO:0000313" key="3">
    <source>
        <dbReference type="Proteomes" id="UP000832041"/>
    </source>
</evidence>
<proteinExistence type="predicted"/>
<keyword evidence="3" id="KW-1185">Reference proteome</keyword>
<dbReference type="EMBL" id="CP051627">
    <property type="protein sequence ID" value="UPT22152.1"/>
    <property type="molecule type" value="Genomic_DNA"/>
</dbReference>
<dbReference type="RefSeq" id="WP_248590640.1">
    <property type="nucleotide sequence ID" value="NZ_BAABEB010000005.1"/>
</dbReference>
<protein>
    <submittedName>
        <fullName evidence="2">Uncharacterized protein</fullName>
    </submittedName>
</protein>
<reference evidence="2 3" key="1">
    <citation type="submission" date="2020-04" db="EMBL/GenBank/DDBJ databases">
        <title>Thermobifida alba genome sequencing and assembly.</title>
        <authorList>
            <person name="Luzics S."/>
            <person name="Horvath B."/>
            <person name="Nagy I."/>
            <person name="Toth A."/>
            <person name="Nagy I."/>
            <person name="Kukolya J."/>
        </authorList>
    </citation>
    <scope>NUCLEOTIDE SEQUENCE [LARGE SCALE GENOMIC DNA]</scope>
    <source>
        <strain evidence="2 3">DSM 43795</strain>
    </source>
</reference>
<dbReference type="Proteomes" id="UP000832041">
    <property type="component" value="Chromosome"/>
</dbReference>